<evidence type="ECO:0000313" key="1">
    <source>
        <dbReference type="EnsemblPlants" id="AUR62021661-RA:cds"/>
    </source>
</evidence>
<proteinExistence type="predicted"/>
<dbReference type="Gramene" id="AUR62021661-RA">
    <property type="protein sequence ID" value="AUR62021661-RA:cds"/>
    <property type="gene ID" value="AUR62021661"/>
</dbReference>
<name>A0A803M129_CHEQI</name>
<evidence type="ECO:0000313" key="2">
    <source>
        <dbReference type="Proteomes" id="UP000596660"/>
    </source>
</evidence>
<organism evidence="1 2">
    <name type="scientific">Chenopodium quinoa</name>
    <name type="common">Quinoa</name>
    <dbReference type="NCBI Taxonomy" id="63459"/>
    <lineage>
        <taxon>Eukaryota</taxon>
        <taxon>Viridiplantae</taxon>
        <taxon>Streptophyta</taxon>
        <taxon>Embryophyta</taxon>
        <taxon>Tracheophyta</taxon>
        <taxon>Spermatophyta</taxon>
        <taxon>Magnoliopsida</taxon>
        <taxon>eudicotyledons</taxon>
        <taxon>Gunneridae</taxon>
        <taxon>Pentapetalae</taxon>
        <taxon>Caryophyllales</taxon>
        <taxon>Chenopodiaceae</taxon>
        <taxon>Chenopodioideae</taxon>
        <taxon>Atripliceae</taxon>
        <taxon>Chenopodium</taxon>
    </lineage>
</organism>
<dbReference type="EnsemblPlants" id="AUR62021661-RA">
    <property type="protein sequence ID" value="AUR62021661-RA:cds"/>
    <property type="gene ID" value="AUR62021661"/>
</dbReference>
<protein>
    <submittedName>
        <fullName evidence="1">Uncharacterized protein</fullName>
    </submittedName>
</protein>
<dbReference type="OMA" id="CGSEVIG"/>
<dbReference type="AlphaFoldDB" id="A0A803M129"/>
<reference evidence="1" key="1">
    <citation type="journal article" date="2017" name="Nature">
        <title>The genome of Chenopodium quinoa.</title>
        <authorList>
            <person name="Jarvis D.E."/>
            <person name="Ho Y.S."/>
            <person name="Lightfoot D.J."/>
            <person name="Schmoeckel S.M."/>
            <person name="Li B."/>
            <person name="Borm T.J.A."/>
            <person name="Ohyanagi H."/>
            <person name="Mineta K."/>
            <person name="Michell C.T."/>
            <person name="Saber N."/>
            <person name="Kharbatia N.M."/>
            <person name="Rupper R.R."/>
            <person name="Sharp A.R."/>
            <person name="Dally N."/>
            <person name="Boughton B.A."/>
            <person name="Woo Y.H."/>
            <person name="Gao G."/>
            <person name="Schijlen E.G.W.M."/>
            <person name="Guo X."/>
            <person name="Momin A.A."/>
            <person name="Negrao S."/>
            <person name="Al-Babili S."/>
            <person name="Gehring C."/>
            <person name="Roessner U."/>
            <person name="Jung C."/>
            <person name="Murphy K."/>
            <person name="Arold S.T."/>
            <person name="Gojobori T."/>
            <person name="van der Linden C.G."/>
            <person name="van Loo E.N."/>
            <person name="Jellen E.N."/>
            <person name="Maughan P.J."/>
            <person name="Tester M."/>
        </authorList>
    </citation>
    <scope>NUCLEOTIDE SEQUENCE [LARGE SCALE GENOMIC DNA]</scope>
    <source>
        <strain evidence="1">cv. PI 614886</strain>
    </source>
</reference>
<reference evidence="1" key="2">
    <citation type="submission" date="2021-03" db="UniProtKB">
        <authorList>
            <consortium name="EnsemblPlants"/>
        </authorList>
    </citation>
    <scope>IDENTIFICATION</scope>
</reference>
<sequence length="80" mass="8349">MTSVILSEVIAKPMPECFIDCGTDIVGCAGKCIMDATPDIFDCITGCGQANLKCLANCTGDELPNAPAASPRSYKLPYSS</sequence>
<accession>A0A803M129</accession>
<keyword evidence="2" id="KW-1185">Reference proteome</keyword>
<dbReference type="Proteomes" id="UP000596660">
    <property type="component" value="Unplaced"/>
</dbReference>